<dbReference type="InterPro" id="IPR047111">
    <property type="entry name" value="YbaP-like"/>
</dbReference>
<dbReference type="CDD" id="cd14789">
    <property type="entry name" value="Tiki"/>
    <property type="match status" value="1"/>
</dbReference>
<protein>
    <submittedName>
        <fullName evidence="2">TraB/GumN family protein</fullName>
    </submittedName>
</protein>
<gene>
    <name evidence="2" type="ORF">LZ016_03015</name>
</gene>
<dbReference type="PANTHER" id="PTHR40590:SF1">
    <property type="entry name" value="CYTOPLASMIC PROTEIN"/>
    <property type="match status" value="1"/>
</dbReference>
<sequence>MITALIAAAIAASPAPAPAAEAPLHEARPAIWVVNDQDTIIYLFGTFHALDGKSAWFNEQVKTTFGASSELVLETLVPQAPKAIAAPAFSPRAMRAQPVGPFAGSASFLSTSKAVMSAGRSQGMSTSHGADAVLREAAEELGKPVVGLETFEFQLGMFSRLPGAPPPKDAAAAARDRAAMAAVLNHLQAAWNRGDIESFTPMLNQMRTGSPQSYKLLFNDRNGRWAQWIAHRLQQPGVVFVAVGAGHLAGADSVQNKLALLHVRSQRIN</sequence>
<dbReference type="PANTHER" id="PTHR40590">
    <property type="entry name" value="CYTOPLASMIC PROTEIN-RELATED"/>
    <property type="match status" value="1"/>
</dbReference>
<comment type="caution">
    <text evidence="2">The sequence shown here is derived from an EMBL/GenBank/DDBJ whole genome shotgun (WGS) entry which is preliminary data.</text>
</comment>
<accession>A0ABS9VKQ5</accession>
<dbReference type="RefSeq" id="WP_241445764.1">
    <property type="nucleotide sequence ID" value="NZ_JAKZHW010000001.1"/>
</dbReference>
<evidence type="ECO:0000313" key="2">
    <source>
        <dbReference type="EMBL" id="MCH8615079.1"/>
    </source>
</evidence>
<name>A0ABS9VKQ5_9SPHN</name>
<feature type="chain" id="PRO_5046468442" evidence="1">
    <location>
        <begin position="20"/>
        <end position="269"/>
    </location>
</feature>
<reference evidence="2 3" key="1">
    <citation type="submission" date="2022-03" db="EMBL/GenBank/DDBJ databases">
        <authorList>
            <person name="Jo J.-H."/>
            <person name="Im W.-T."/>
        </authorList>
    </citation>
    <scope>NUCLEOTIDE SEQUENCE [LARGE SCALE GENOMIC DNA]</scope>
    <source>
        <strain evidence="2 3">SM33</strain>
    </source>
</reference>
<feature type="signal peptide" evidence="1">
    <location>
        <begin position="1"/>
        <end position="19"/>
    </location>
</feature>
<dbReference type="Pfam" id="PF01963">
    <property type="entry name" value="TraB_PrgY_gumN"/>
    <property type="match status" value="2"/>
</dbReference>
<organism evidence="2 3">
    <name type="scientific">Sphingomonas telluris</name>
    <dbReference type="NCBI Taxonomy" id="2907998"/>
    <lineage>
        <taxon>Bacteria</taxon>
        <taxon>Pseudomonadati</taxon>
        <taxon>Pseudomonadota</taxon>
        <taxon>Alphaproteobacteria</taxon>
        <taxon>Sphingomonadales</taxon>
        <taxon>Sphingomonadaceae</taxon>
        <taxon>Sphingomonas</taxon>
    </lineage>
</organism>
<proteinExistence type="predicted"/>
<evidence type="ECO:0000256" key="1">
    <source>
        <dbReference type="SAM" id="SignalP"/>
    </source>
</evidence>
<dbReference type="InterPro" id="IPR002816">
    <property type="entry name" value="TraB/PrgY/GumN_fam"/>
</dbReference>
<keyword evidence="1" id="KW-0732">Signal</keyword>
<dbReference type="Proteomes" id="UP001203058">
    <property type="component" value="Unassembled WGS sequence"/>
</dbReference>
<evidence type="ECO:0000313" key="3">
    <source>
        <dbReference type="Proteomes" id="UP001203058"/>
    </source>
</evidence>
<keyword evidence="3" id="KW-1185">Reference proteome</keyword>
<dbReference type="EMBL" id="JAKZHW010000001">
    <property type="protein sequence ID" value="MCH8615079.1"/>
    <property type="molecule type" value="Genomic_DNA"/>
</dbReference>